<feature type="transmembrane region" description="Helical" evidence="1">
    <location>
        <begin position="133"/>
        <end position="149"/>
    </location>
</feature>
<feature type="transmembrane region" description="Helical" evidence="1">
    <location>
        <begin position="326"/>
        <end position="344"/>
    </location>
</feature>
<evidence type="ECO:0000313" key="3">
    <source>
        <dbReference type="Proteomes" id="UP000003844"/>
    </source>
</evidence>
<protein>
    <recommendedName>
        <fullName evidence="4">Glycosyltransferase RgtA/B/C/D-like domain-containing protein</fullName>
    </recommendedName>
</protein>
<sequence>MNTFLFNPERKHIVIIVNVFLTVSVFYFFSSIFFGLDFTDSFYHLNQALNPADGIYLYPFFLSSIIIKGVISLVGPEVIYLRFFNSLMLFFSLLMPFLLIKLHKPRVEVLFYIACGLFLFTPFNVNILGYDSISIFILSLIFSLSVLYLQKANLYLLLLLSFICSLAVLIRLPNILVVPIVFLVMVFSGKLQKGNYSVNLPVMFMLLTIFFILFGFSIYYANLEEFFAASANSSSHDLKMLFYNYFLHGLKMLLIVSLILAGHFIFKKAEDKMPKYMLYAGAGLIFIILIGLFVIRTKYSQNYSLFLTSLALSMVIVSMIENRKDWLNFPNLALYLYILFLFINPFGSNTGLLKAASLFLLLPFILSFHNFKPQPYWVVILVILLPFALIEKLSGTYEDKSIPALNTPVNISLLTPISTTKTRAAYLEKIDMEVNELKKNNVQVYFYGDKSHIFHYLYPATNMNINSFFQPVDELVYYPKIVKVINGKQRTAIFIVDSYPGDRSKDLLSVEFSLIRDGFKRVKMEPIIYYLRIKE</sequence>
<accession>H2BSA4</accession>
<feature type="transmembrane region" description="Helical" evidence="1">
    <location>
        <begin position="200"/>
        <end position="221"/>
    </location>
</feature>
<feature type="transmembrane region" description="Helical" evidence="1">
    <location>
        <begin position="276"/>
        <end position="295"/>
    </location>
</feature>
<name>H2BSA4_GILLR</name>
<feature type="transmembrane region" description="Helical" evidence="1">
    <location>
        <begin position="374"/>
        <end position="390"/>
    </location>
</feature>
<gene>
    <name evidence="2" type="ORF">Gilli_0723</name>
</gene>
<keyword evidence="1" id="KW-0812">Transmembrane</keyword>
<feature type="transmembrane region" description="Helical" evidence="1">
    <location>
        <begin position="302"/>
        <end position="320"/>
    </location>
</feature>
<proteinExistence type="predicted"/>
<organism evidence="2 3">
    <name type="scientific">Gillisia limnaea (strain DSM 15749 / LMG 21470 / R-8282)</name>
    <dbReference type="NCBI Taxonomy" id="865937"/>
    <lineage>
        <taxon>Bacteria</taxon>
        <taxon>Pseudomonadati</taxon>
        <taxon>Bacteroidota</taxon>
        <taxon>Flavobacteriia</taxon>
        <taxon>Flavobacteriales</taxon>
        <taxon>Flavobacteriaceae</taxon>
        <taxon>Gillisia</taxon>
    </lineage>
</organism>
<dbReference type="eggNOG" id="ENOG50344EV">
    <property type="taxonomic scope" value="Bacteria"/>
</dbReference>
<keyword evidence="3" id="KW-1185">Reference proteome</keyword>
<dbReference type="AlphaFoldDB" id="H2BSA4"/>
<feature type="transmembrane region" description="Helical" evidence="1">
    <location>
        <begin position="55"/>
        <end position="74"/>
    </location>
</feature>
<evidence type="ECO:0000313" key="2">
    <source>
        <dbReference type="EMBL" id="EHQ01427.1"/>
    </source>
</evidence>
<reference evidence="3" key="1">
    <citation type="journal article" date="2012" name="Stand. Genomic Sci.">
        <title>Genome sequence of the Antarctic rhodopsins-containing flavobacterium Gillisia limnaea type strain (R-8282(T)).</title>
        <authorList>
            <person name="Riedel T."/>
            <person name="Held B."/>
            <person name="Nolan M."/>
            <person name="Lucas S."/>
            <person name="Lapidus A."/>
            <person name="Tice H."/>
            <person name="Del Rio T.G."/>
            <person name="Cheng J.F."/>
            <person name="Han C."/>
            <person name="Tapia R."/>
            <person name="Goodwin L.A."/>
            <person name="Pitluck S."/>
            <person name="Liolios K."/>
            <person name="Mavromatis K."/>
            <person name="Pagani I."/>
            <person name="Ivanova N."/>
            <person name="Mikhailova N."/>
            <person name="Pati A."/>
            <person name="Chen A."/>
            <person name="Palaniappan K."/>
            <person name="Land M."/>
            <person name="Rohde M."/>
            <person name="Tindall B.J."/>
            <person name="Detter J.C."/>
            <person name="Goker M."/>
            <person name="Bristow J."/>
            <person name="Eisen J.A."/>
            <person name="Markowitz V."/>
            <person name="Hugenholtz P."/>
            <person name="Kyrpides N.C."/>
            <person name="Klenk H.P."/>
            <person name="Woyke T."/>
        </authorList>
    </citation>
    <scope>NUCLEOTIDE SEQUENCE [LARGE SCALE GENOMIC DNA]</scope>
    <source>
        <strain evidence="3">DSM 15749 / LMG 21470 / R-8282</strain>
    </source>
</reference>
<keyword evidence="1" id="KW-1133">Transmembrane helix</keyword>
<feature type="transmembrane region" description="Helical" evidence="1">
    <location>
        <begin position="12"/>
        <end position="34"/>
    </location>
</feature>
<dbReference type="Proteomes" id="UP000003844">
    <property type="component" value="Unassembled WGS sequence"/>
</dbReference>
<feature type="transmembrane region" description="Helical" evidence="1">
    <location>
        <begin position="242"/>
        <end position="264"/>
    </location>
</feature>
<evidence type="ECO:0000256" key="1">
    <source>
        <dbReference type="SAM" id="Phobius"/>
    </source>
</evidence>
<evidence type="ECO:0008006" key="4">
    <source>
        <dbReference type="Google" id="ProtNLM"/>
    </source>
</evidence>
<feature type="transmembrane region" description="Helical" evidence="1">
    <location>
        <begin position="351"/>
        <end position="368"/>
    </location>
</feature>
<feature type="transmembrane region" description="Helical" evidence="1">
    <location>
        <begin position="156"/>
        <end position="188"/>
    </location>
</feature>
<keyword evidence="1" id="KW-0472">Membrane</keyword>
<dbReference type="EMBL" id="JH594606">
    <property type="protein sequence ID" value="EHQ01427.1"/>
    <property type="molecule type" value="Genomic_DNA"/>
</dbReference>
<dbReference type="HOGENOM" id="CLU_508774_0_0_10"/>
<feature type="transmembrane region" description="Helical" evidence="1">
    <location>
        <begin position="80"/>
        <end position="100"/>
    </location>
</feature>
<dbReference type="STRING" id="865937.Gilli_0723"/>